<feature type="binding site" evidence="6">
    <location>
        <position position="531"/>
    </location>
    <ligand>
        <name>Zn(2+)</name>
        <dbReference type="ChEBI" id="CHEBI:29105"/>
    </ligand>
</feature>
<dbReference type="AlphaFoldDB" id="A0A2S5ZDK8"/>
<evidence type="ECO:0000256" key="6">
    <source>
        <dbReference type="HAMAP-Rule" id="MF_01871"/>
    </source>
</evidence>
<gene>
    <name evidence="6" type="primary">dabA</name>
    <name evidence="7" type="ORF">KEHDKFFH_02770</name>
</gene>
<dbReference type="Proteomes" id="UP000239917">
    <property type="component" value="Unassembled WGS sequence"/>
</dbReference>
<dbReference type="PANTHER" id="PTHR38344">
    <property type="entry name" value="UPF0753 PROTEIN AQ_863"/>
    <property type="match status" value="1"/>
</dbReference>
<keyword evidence="4 6" id="KW-0862">Zinc</keyword>
<comment type="subunit">
    <text evidence="6">Forms a complex with DabB.</text>
</comment>
<keyword evidence="8" id="KW-1185">Reference proteome</keyword>
<evidence type="ECO:0000256" key="1">
    <source>
        <dbReference type="ARBA" id="ARBA00022448"/>
    </source>
</evidence>
<comment type="caution">
    <text evidence="7">The sequence shown here is derived from an EMBL/GenBank/DDBJ whole genome shotgun (WGS) entry which is preliminary data.</text>
</comment>
<protein>
    <recommendedName>
        <fullName evidence="6">Probable inorganic carbon transporter subunit DabA</fullName>
    </recommendedName>
</protein>
<comment type="subcellular location">
    <subcellularLocation>
        <location evidence="6">Cell membrane</location>
        <topology evidence="6">Peripheral membrane protein</topology>
    </subcellularLocation>
</comment>
<feature type="binding site" evidence="6">
    <location>
        <position position="347"/>
    </location>
    <ligand>
        <name>Zn(2+)</name>
        <dbReference type="ChEBI" id="CHEBI:29105"/>
    </ligand>
</feature>
<sequence length="818" mass="90708">MSNVCVSVPELQVMNDGWRKPFRQACDLIAPVWPLDQWIAVNSFWGLRHLPASRADQVLGERGGFSMLMPTEYYREAWEGGRIREEDLQASIAERGDERNIAWYLDWLGRNPSTAAPLRSSILDTYKDASGDDEGAGLADTACDQVSRVCGAFFDQRQGRWSAAGDNTDTSLFQFWLESIRQDLSLDFSTGLKGARAFFKTLPDDMDEAILDAIKRIHVSGEELEALCHSLLLKVNGWASWCRGEDWRAGLEGRSSDRCSEILAIMLVWECAGVAFASTGQKAEWQKQRARARRSGDHDNRSRLWVWQRAFEIGYQRSLWRALAAVPERQPASDPESETPVAQAVFCIDVRSEVMRRHLEYVLPGVQTLGFAGFFGMPIDHQPHGPYAPTRRLPGLLPASYRLIDTRGSLREDLAQNRSRDQREIARESVRKAKYTSLSTFTLVETTGLAWAWKLVKDSLKKGHKAREEEGVEGRLVHNHGGDPLSDAEKVALAANMLRGMSLTRGFAPLLVLVGHGSHTDNNPNQAGLDCGACGGQSGGVNARLAARLVNDPQVRAGLAAEGIKIPDFTWALAAEHCTATDKVTIADRHLVPDSHVQKLADLETGFEEAGIRVRKERATPLKLNGLDDENLKQAMETRTRDWSEVRPEWGLANNAAIIFAKRDKTRGCNLSGRVFLHDYDPELDNDGGLLEALLAAPMVVANWINLQYFASVTVPGVYGSGNKLLHSVVGGNVGVVEGNGTHLRIGLPLQSVHDGTYWRHEPVRLTVLIDAPAERIESVLHKQPDVAALVENQWVSLHRMTDNGAERYDNGSWIAVV</sequence>
<evidence type="ECO:0000313" key="8">
    <source>
        <dbReference type="Proteomes" id="UP000239917"/>
    </source>
</evidence>
<name>A0A2S5ZDK8_9GAMM</name>
<keyword evidence="3 6" id="KW-0479">Metal-binding</keyword>
<dbReference type="OrthoDB" id="9805101at2"/>
<proteinExistence type="inferred from homology"/>
<comment type="function">
    <text evidence="6">Part of an energy-coupled inorganic carbon pump.</text>
</comment>
<comment type="cofactor">
    <cofactor evidence="6">
        <name>Zn(2+)</name>
        <dbReference type="ChEBI" id="CHEBI:29105"/>
    </cofactor>
</comment>
<dbReference type="GO" id="GO:0005886">
    <property type="term" value="C:plasma membrane"/>
    <property type="evidence" value="ECO:0007669"/>
    <property type="project" value="UniProtKB-SubCell"/>
</dbReference>
<evidence type="ECO:0000256" key="3">
    <source>
        <dbReference type="ARBA" id="ARBA00022723"/>
    </source>
</evidence>
<dbReference type="PANTHER" id="PTHR38344:SF1">
    <property type="entry name" value="INORGANIC CARBON TRANSPORTER SUBUNIT DABA-RELATED"/>
    <property type="match status" value="1"/>
</dbReference>
<comment type="similarity">
    <text evidence="6">Belongs to the inorganic carbon transporter (TC 9.A.2) DabA family.</text>
</comment>
<evidence type="ECO:0000256" key="4">
    <source>
        <dbReference type="ARBA" id="ARBA00022833"/>
    </source>
</evidence>
<accession>A0A2S5ZDK8</accession>
<feature type="binding site" evidence="6">
    <location>
        <position position="516"/>
    </location>
    <ligand>
        <name>Zn(2+)</name>
        <dbReference type="ChEBI" id="CHEBI:29105"/>
    </ligand>
</feature>
<dbReference type="GO" id="GO:0008270">
    <property type="term" value="F:zinc ion binding"/>
    <property type="evidence" value="ECO:0007669"/>
    <property type="project" value="UniProtKB-UniRule"/>
</dbReference>
<evidence type="ECO:0000313" key="7">
    <source>
        <dbReference type="EMBL" id="PPI85378.1"/>
    </source>
</evidence>
<dbReference type="HAMAP" id="MF_01871">
    <property type="entry name" value="DabA"/>
    <property type="match status" value="1"/>
</dbReference>
<evidence type="ECO:0000256" key="2">
    <source>
        <dbReference type="ARBA" id="ARBA00022475"/>
    </source>
</evidence>
<organism evidence="7 8">
    <name type="scientific">Marinobacter maroccanus</name>
    <dbReference type="NCBI Taxonomy" id="2055143"/>
    <lineage>
        <taxon>Bacteria</taxon>
        <taxon>Pseudomonadati</taxon>
        <taxon>Pseudomonadota</taxon>
        <taxon>Gammaproteobacteria</taxon>
        <taxon>Pseudomonadales</taxon>
        <taxon>Marinobacteraceae</taxon>
        <taxon>Marinobacter</taxon>
    </lineage>
</organism>
<evidence type="ECO:0000256" key="5">
    <source>
        <dbReference type="ARBA" id="ARBA00023136"/>
    </source>
</evidence>
<keyword evidence="1 6" id="KW-0813">Transport</keyword>
<keyword evidence="5 6" id="KW-0472">Membrane</keyword>
<dbReference type="InterPro" id="IPR018752">
    <property type="entry name" value="DabA"/>
</dbReference>
<keyword evidence="2 6" id="KW-1003">Cell membrane</keyword>
<reference evidence="7 8" key="1">
    <citation type="submission" date="2018-01" db="EMBL/GenBank/DDBJ databases">
        <title>Complete genome sequences of the type strains of Marinobacter flavimaris and Marinobacter maroccanus.</title>
        <authorList>
            <person name="Palau M."/>
            <person name="Boujida N."/>
            <person name="Manresa A."/>
            <person name="Minana-Galbis D."/>
        </authorList>
    </citation>
    <scope>NUCLEOTIDE SEQUENCE [LARGE SCALE GENOMIC DNA]</scope>
    <source>
        <strain evidence="7 8">N4</strain>
    </source>
</reference>
<feature type="binding site" evidence="6">
    <location>
        <position position="349"/>
    </location>
    <ligand>
        <name>Zn(2+)</name>
        <dbReference type="ChEBI" id="CHEBI:29105"/>
    </ligand>
</feature>
<dbReference type="EMBL" id="PSSX01000002">
    <property type="protein sequence ID" value="PPI85378.1"/>
    <property type="molecule type" value="Genomic_DNA"/>
</dbReference>
<dbReference type="RefSeq" id="WP_104320512.1">
    <property type="nucleotide sequence ID" value="NZ_PSSX01000002.1"/>
</dbReference>
<dbReference type="Pfam" id="PF10070">
    <property type="entry name" value="DabA"/>
    <property type="match status" value="1"/>
</dbReference>